<keyword evidence="1" id="KW-0175">Coiled coil</keyword>
<dbReference type="Pfam" id="PF03258">
    <property type="entry name" value="Baculo_FP"/>
    <property type="match status" value="1"/>
</dbReference>
<proteinExistence type="predicted"/>
<dbReference type="Pfam" id="PF25298">
    <property type="entry name" value="Baculo_FP_2nd"/>
    <property type="match status" value="1"/>
</dbReference>
<protein>
    <submittedName>
        <fullName evidence="5">Uncharacterized protein LOC113471646</fullName>
    </submittedName>
</protein>
<reference evidence="5" key="1">
    <citation type="submission" date="2025-08" db="UniProtKB">
        <authorList>
            <consortium name="RefSeq"/>
        </authorList>
    </citation>
    <scope>IDENTIFICATION</scope>
</reference>
<evidence type="ECO:0000259" key="3">
    <source>
        <dbReference type="Pfam" id="PF25298"/>
    </source>
</evidence>
<evidence type="ECO:0000259" key="2">
    <source>
        <dbReference type="Pfam" id="PF03258"/>
    </source>
</evidence>
<dbReference type="AlphaFoldDB" id="A0A3Q0JI15"/>
<dbReference type="GeneID" id="113471646"/>
<dbReference type="InterPro" id="IPR057251">
    <property type="entry name" value="FP_C"/>
</dbReference>
<keyword evidence="4" id="KW-1185">Reference proteome</keyword>
<evidence type="ECO:0000256" key="1">
    <source>
        <dbReference type="SAM" id="Coils"/>
    </source>
</evidence>
<sequence length="232" mass="27262">MVNTTKSKKNNTEEVNLSDLSTNIATILEKLDNLETKLNTVIEENKTLKTENSNLKMKVLEFERSINSLEQRSRYINVEINDVPVVKGEEVSEIIKKIGHSLGIEHPEKDFQLGHRVPTRNPNKIKPIIVRMTDTKARDKWIKLSKEKKITTRHINPESTAPARNIYLQCHLTPYYKNILFQTKKWAKNHHFKFIWVRDCQIYLKKDDQNTSKTFRIREIDDLKMVEGQPRP</sequence>
<organism evidence="4 5">
    <name type="scientific">Diaphorina citri</name>
    <name type="common">Asian citrus psyllid</name>
    <dbReference type="NCBI Taxonomy" id="121845"/>
    <lineage>
        <taxon>Eukaryota</taxon>
        <taxon>Metazoa</taxon>
        <taxon>Ecdysozoa</taxon>
        <taxon>Arthropoda</taxon>
        <taxon>Hexapoda</taxon>
        <taxon>Insecta</taxon>
        <taxon>Pterygota</taxon>
        <taxon>Neoptera</taxon>
        <taxon>Paraneoptera</taxon>
        <taxon>Hemiptera</taxon>
        <taxon>Sternorrhyncha</taxon>
        <taxon>Psylloidea</taxon>
        <taxon>Psyllidae</taxon>
        <taxon>Diaphorininae</taxon>
        <taxon>Diaphorina</taxon>
    </lineage>
</organism>
<accession>A0A3Q0JI15</accession>
<feature type="coiled-coil region" evidence="1">
    <location>
        <begin position="17"/>
        <end position="72"/>
    </location>
</feature>
<evidence type="ECO:0000313" key="4">
    <source>
        <dbReference type="Proteomes" id="UP000079169"/>
    </source>
</evidence>
<gene>
    <name evidence="5" type="primary">LOC113471646</name>
</gene>
<feature type="domain" description="FP protein N-terminal" evidence="2">
    <location>
        <begin position="78"/>
        <end position="163"/>
    </location>
</feature>
<dbReference type="InterPro" id="IPR004941">
    <property type="entry name" value="FP_N"/>
</dbReference>
<dbReference type="KEGG" id="dci:113471646"/>
<feature type="domain" description="FP protein C-terminal" evidence="3">
    <location>
        <begin position="173"/>
        <end position="225"/>
    </location>
</feature>
<dbReference type="Proteomes" id="UP000079169">
    <property type="component" value="Unplaced"/>
</dbReference>
<name>A0A3Q0JI15_DIACI</name>
<dbReference type="OrthoDB" id="6613821at2759"/>
<dbReference type="RefSeq" id="XP_026686748.1">
    <property type="nucleotide sequence ID" value="XM_026830947.1"/>
</dbReference>
<dbReference type="PaxDb" id="121845-A0A3Q0JI15"/>
<evidence type="ECO:0000313" key="5">
    <source>
        <dbReference type="RefSeq" id="XP_026686748.1"/>
    </source>
</evidence>